<protein>
    <submittedName>
        <fullName evidence="1">Uncharacterized protein</fullName>
    </submittedName>
</protein>
<name>A0ACB8T106_9AGAM</name>
<sequence>MSTTDPSWKNKTRACPFYSQGRCLFADSCNFLHDAKIKAALDIRTSADVQAQIAVYAASPIDSALVATPLPSPPHVTIQSPPHLRSPPRSPRMTSLLSALEDVIGPDILESSSYQAADSSSILEANAITSDNGANLIPTGEREDDDDTIVMRLPARRASVPGESQTVSGIPSAQEDTHAGLLSPVELSYGPPIPFPHHDSGDSSLREDSIDSGYAENWVGPTPFALSPPHPYRPTSTLDLLSSPFGSPSSRVLSPNMDRLSPRFRPSSPLTSPIKAVFSVDPNVGSLASEGDQANIPATAMPSHSAGGREILSKKVSLESLDSPRERLLASSPLPKHLSSVAEDVMVDGEASLSHDAPWNPSFTAGSSLARVMKESILTRTHTGLDKAGNAHSPAVNHVIPSSTAQSAITELAISDARILGKVKSVLGRSPVQSPQADDGSISTLPEASSSPALAERIGSIAEDDSSAYDGLYESLPMSPQEAASKRISWASHIPSNSPALRMRALERSSPSSRFSSLDPLDRPHSALEIRSRPSPIFPEHTFTRTSSPLVDPPLSAGSSTRTSLIGRERVFRQRESIHSALDLGSYYSSTVPSPLEHPSPANERTPRSAPVTRRPSEEQTSDGGSGSVDQPHDVPPDAKRNDRKTSTKVPFGFRQSFTVSSSFL</sequence>
<dbReference type="Proteomes" id="UP000814140">
    <property type="component" value="Unassembled WGS sequence"/>
</dbReference>
<gene>
    <name evidence="1" type="ORF">BV25DRAFT_677589</name>
</gene>
<reference evidence="1" key="1">
    <citation type="submission" date="2021-03" db="EMBL/GenBank/DDBJ databases">
        <authorList>
            <consortium name="DOE Joint Genome Institute"/>
            <person name="Ahrendt S."/>
            <person name="Looney B.P."/>
            <person name="Miyauchi S."/>
            <person name="Morin E."/>
            <person name="Drula E."/>
            <person name="Courty P.E."/>
            <person name="Chicoki N."/>
            <person name="Fauchery L."/>
            <person name="Kohler A."/>
            <person name="Kuo A."/>
            <person name="Labutti K."/>
            <person name="Pangilinan J."/>
            <person name="Lipzen A."/>
            <person name="Riley R."/>
            <person name="Andreopoulos W."/>
            <person name="He G."/>
            <person name="Johnson J."/>
            <person name="Barry K.W."/>
            <person name="Grigoriev I.V."/>
            <person name="Nagy L."/>
            <person name="Hibbett D."/>
            <person name="Henrissat B."/>
            <person name="Matheny P.B."/>
            <person name="Labbe J."/>
            <person name="Martin F."/>
        </authorList>
    </citation>
    <scope>NUCLEOTIDE SEQUENCE</scope>
    <source>
        <strain evidence="1">HHB10654</strain>
    </source>
</reference>
<reference evidence="1" key="2">
    <citation type="journal article" date="2022" name="New Phytol.">
        <title>Evolutionary transition to the ectomycorrhizal habit in the genomes of a hyperdiverse lineage of mushroom-forming fungi.</title>
        <authorList>
            <person name="Looney B."/>
            <person name="Miyauchi S."/>
            <person name="Morin E."/>
            <person name="Drula E."/>
            <person name="Courty P.E."/>
            <person name="Kohler A."/>
            <person name="Kuo A."/>
            <person name="LaButti K."/>
            <person name="Pangilinan J."/>
            <person name="Lipzen A."/>
            <person name="Riley R."/>
            <person name="Andreopoulos W."/>
            <person name="He G."/>
            <person name="Johnson J."/>
            <person name="Nolan M."/>
            <person name="Tritt A."/>
            <person name="Barry K.W."/>
            <person name="Grigoriev I.V."/>
            <person name="Nagy L.G."/>
            <person name="Hibbett D."/>
            <person name="Henrissat B."/>
            <person name="Matheny P.B."/>
            <person name="Labbe J."/>
            <person name="Martin F.M."/>
        </authorList>
    </citation>
    <scope>NUCLEOTIDE SEQUENCE</scope>
    <source>
        <strain evidence="1">HHB10654</strain>
    </source>
</reference>
<dbReference type="EMBL" id="MU277208">
    <property type="protein sequence ID" value="KAI0062354.1"/>
    <property type="molecule type" value="Genomic_DNA"/>
</dbReference>
<proteinExistence type="predicted"/>
<accession>A0ACB8T106</accession>
<organism evidence="1 2">
    <name type="scientific">Artomyces pyxidatus</name>
    <dbReference type="NCBI Taxonomy" id="48021"/>
    <lineage>
        <taxon>Eukaryota</taxon>
        <taxon>Fungi</taxon>
        <taxon>Dikarya</taxon>
        <taxon>Basidiomycota</taxon>
        <taxon>Agaricomycotina</taxon>
        <taxon>Agaricomycetes</taxon>
        <taxon>Russulales</taxon>
        <taxon>Auriscalpiaceae</taxon>
        <taxon>Artomyces</taxon>
    </lineage>
</organism>
<comment type="caution">
    <text evidence="1">The sequence shown here is derived from an EMBL/GenBank/DDBJ whole genome shotgun (WGS) entry which is preliminary data.</text>
</comment>
<keyword evidence="2" id="KW-1185">Reference proteome</keyword>
<evidence type="ECO:0000313" key="1">
    <source>
        <dbReference type="EMBL" id="KAI0062354.1"/>
    </source>
</evidence>
<evidence type="ECO:0000313" key="2">
    <source>
        <dbReference type="Proteomes" id="UP000814140"/>
    </source>
</evidence>